<gene>
    <name evidence="1" type="ORF">BBRV_LOCUS8645</name>
</gene>
<protein>
    <submittedName>
        <fullName evidence="1">Uncharacterized protein</fullName>
    </submittedName>
</protein>
<accession>A0A6V7HVY6</accession>
<organism evidence="1">
    <name type="scientific">Bracon brevicornis</name>
    <dbReference type="NCBI Taxonomy" id="1563983"/>
    <lineage>
        <taxon>Eukaryota</taxon>
        <taxon>Metazoa</taxon>
        <taxon>Ecdysozoa</taxon>
        <taxon>Arthropoda</taxon>
        <taxon>Hexapoda</taxon>
        <taxon>Insecta</taxon>
        <taxon>Pterygota</taxon>
        <taxon>Neoptera</taxon>
        <taxon>Endopterygota</taxon>
        <taxon>Hymenoptera</taxon>
        <taxon>Apocrita</taxon>
        <taxon>Ichneumonoidea</taxon>
        <taxon>Braconidae</taxon>
        <taxon>Braconinae</taxon>
        <taxon>Bracon</taxon>
    </lineage>
</organism>
<dbReference type="EMBL" id="CADCXW020000001">
    <property type="protein sequence ID" value="CAD1531501.1"/>
    <property type="molecule type" value="Genomic_DNA"/>
</dbReference>
<proteinExistence type="predicted"/>
<evidence type="ECO:0000313" key="1">
    <source>
        <dbReference type="EMBL" id="CAD1531501.1"/>
    </source>
</evidence>
<dbReference type="AlphaFoldDB" id="A0A6V7HVY6"/>
<reference evidence="1" key="1">
    <citation type="submission" date="2020-07" db="EMBL/GenBank/DDBJ databases">
        <authorList>
            <person name="Ferguson B K."/>
        </authorList>
    </citation>
    <scope>NUCLEOTIDE SEQUENCE</scope>
    <source>
        <strain evidence="1">L06</strain>
    </source>
</reference>
<name>A0A6V7HVY6_9HYME</name>
<sequence>MHSNSQLELLTRPVTYAERHHCVTECEAHPSYFPGMIHSIPNWQSGYNHVSISYRLDLSRKQHFFYKLVESQMFSIPNSL</sequence>